<evidence type="ECO:0000256" key="1">
    <source>
        <dbReference type="SAM" id="Phobius"/>
    </source>
</evidence>
<feature type="transmembrane region" description="Helical" evidence="1">
    <location>
        <begin position="20"/>
        <end position="37"/>
    </location>
</feature>
<name>A0ABN2I4V5_9ACTN</name>
<reference evidence="2 3" key="1">
    <citation type="journal article" date="2019" name="Int. J. Syst. Evol. Microbiol.">
        <title>The Global Catalogue of Microorganisms (GCM) 10K type strain sequencing project: providing services to taxonomists for standard genome sequencing and annotation.</title>
        <authorList>
            <consortium name="The Broad Institute Genomics Platform"/>
            <consortium name="The Broad Institute Genome Sequencing Center for Infectious Disease"/>
            <person name="Wu L."/>
            <person name="Ma J."/>
        </authorList>
    </citation>
    <scope>NUCLEOTIDE SEQUENCE [LARGE SCALE GENOMIC DNA]</scope>
    <source>
        <strain evidence="2 3">JCM 14718</strain>
    </source>
</reference>
<feature type="transmembrane region" description="Helical" evidence="1">
    <location>
        <begin position="44"/>
        <end position="62"/>
    </location>
</feature>
<proteinExistence type="predicted"/>
<dbReference type="Proteomes" id="UP001500618">
    <property type="component" value="Unassembled WGS sequence"/>
</dbReference>
<sequence>MVMLFSPASDVPSGPAGSDKVVHIMMFVVLLLVGAYARIPLRFLAPILVAYGGIAEVIQGQIGRDEDFWDWFCDSVGVVLAVLVVLYARTRRRP</sequence>
<comment type="caution">
    <text evidence="2">The sequence shown here is derived from an EMBL/GenBank/DDBJ whole genome shotgun (WGS) entry which is preliminary data.</text>
</comment>
<accession>A0ABN2I4V5</accession>
<keyword evidence="1" id="KW-0812">Transmembrane</keyword>
<keyword evidence="1" id="KW-1133">Transmembrane helix</keyword>
<evidence type="ECO:0008006" key="4">
    <source>
        <dbReference type="Google" id="ProtNLM"/>
    </source>
</evidence>
<organism evidence="2 3">
    <name type="scientific">Fodinicola feengrottensis</name>
    <dbReference type="NCBI Taxonomy" id="435914"/>
    <lineage>
        <taxon>Bacteria</taxon>
        <taxon>Bacillati</taxon>
        <taxon>Actinomycetota</taxon>
        <taxon>Actinomycetes</taxon>
        <taxon>Mycobacteriales</taxon>
        <taxon>Fodinicola</taxon>
    </lineage>
</organism>
<feature type="transmembrane region" description="Helical" evidence="1">
    <location>
        <begin position="68"/>
        <end position="88"/>
    </location>
</feature>
<evidence type="ECO:0000313" key="2">
    <source>
        <dbReference type="EMBL" id="GAA1698689.1"/>
    </source>
</evidence>
<dbReference type="EMBL" id="BAAANY010000021">
    <property type="protein sequence ID" value="GAA1698689.1"/>
    <property type="molecule type" value="Genomic_DNA"/>
</dbReference>
<gene>
    <name evidence="2" type="ORF">GCM10009765_55130</name>
</gene>
<keyword evidence="1" id="KW-0472">Membrane</keyword>
<keyword evidence="3" id="KW-1185">Reference proteome</keyword>
<protein>
    <recommendedName>
        <fullName evidence="4">VanZ-like domain-containing protein</fullName>
    </recommendedName>
</protein>
<evidence type="ECO:0000313" key="3">
    <source>
        <dbReference type="Proteomes" id="UP001500618"/>
    </source>
</evidence>